<evidence type="ECO:0000313" key="3">
    <source>
        <dbReference type="Proteomes" id="UP000198781"/>
    </source>
</evidence>
<proteinExistence type="predicted"/>
<dbReference type="STRING" id="187868.SAMN05192589_104376"/>
<dbReference type="PANTHER" id="PTHR36503">
    <property type="entry name" value="BLR2520 PROTEIN"/>
    <property type="match status" value="1"/>
</dbReference>
<dbReference type="RefSeq" id="WP_092742800.1">
    <property type="nucleotide sequence ID" value="NZ_FMZC01000004.1"/>
</dbReference>
<dbReference type="Gene3D" id="3.10.180.10">
    <property type="entry name" value="2,3-Dihydroxybiphenyl 1,2-Dioxygenase, domain 1"/>
    <property type="match status" value="1"/>
</dbReference>
<gene>
    <name evidence="2" type="ORF">SAMN05192589_104376</name>
</gene>
<protein>
    <recommendedName>
        <fullName evidence="1">VOC domain-containing protein</fullName>
    </recommendedName>
</protein>
<organism evidence="2 3">
    <name type="scientific">Paracidovorax valerianellae</name>
    <dbReference type="NCBI Taxonomy" id="187868"/>
    <lineage>
        <taxon>Bacteria</taxon>
        <taxon>Pseudomonadati</taxon>
        <taxon>Pseudomonadota</taxon>
        <taxon>Betaproteobacteria</taxon>
        <taxon>Burkholderiales</taxon>
        <taxon>Comamonadaceae</taxon>
        <taxon>Paracidovorax</taxon>
    </lineage>
</organism>
<dbReference type="OrthoDB" id="4265398at2"/>
<dbReference type="PANTHER" id="PTHR36503:SF2">
    <property type="entry name" value="BLR2408 PROTEIN"/>
    <property type="match status" value="1"/>
</dbReference>
<dbReference type="AlphaFoldDB" id="A0A1G6S8Z3"/>
<name>A0A1G6S8Z3_9BURK</name>
<dbReference type="InterPro" id="IPR029068">
    <property type="entry name" value="Glyas_Bleomycin-R_OHBP_Dase"/>
</dbReference>
<evidence type="ECO:0000259" key="1">
    <source>
        <dbReference type="PROSITE" id="PS51819"/>
    </source>
</evidence>
<keyword evidence="3" id="KW-1185">Reference proteome</keyword>
<dbReference type="Pfam" id="PF22677">
    <property type="entry name" value="Ble-like_N"/>
    <property type="match status" value="1"/>
</dbReference>
<feature type="domain" description="VOC" evidence="1">
    <location>
        <begin position="3"/>
        <end position="127"/>
    </location>
</feature>
<dbReference type="InterPro" id="IPR053863">
    <property type="entry name" value="Glyoxy/Ble-like_N"/>
</dbReference>
<dbReference type="EMBL" id="FMZC01000004">
    <property type="protein sequence ID" value="SDD13309.1"/>
    <property type="molecule type" value="Genomic_DNA"/>
</dbReference>
<reference evidence="2 3" key="1">
    <citation type="submission" date="2016-10" db="EMBL/GenBank/DDBJ databases">
        <authorList>
            <person name="de Groot N.N."/>
        </authorList>
    </citation>
    <scope>NUCLEOTIDE SEQUENCE [LARGE SCALE GENOMIC DNA]</scope>
    <source>
        <strain evidence="2 3">DSM 16619</strain>
    </source>
</reference>
<dbReference type="Proteomes" id="UP000198781">
    <property type="component" value="Unassembled WGS sequence"/>
</dbReference>
<accession>A0A1G6S8Z3</accession>
<sequence length="135" mass="15164">MATQIFVNLPIQDLPRSVAFFTALGFRFDPRFTNDQATCMIVGENIFVMLLTQPFFQGFTDKPVSDAHQSTEVLVCLSRESRADVDEIVRRAAAAGGKVPRPVQDLGFMYQHGFEDPDGHLWEVMFMEPDAVPPL</sequence>
<dbReference type="SUPFAM" id="SSF54593">
    <property type="entry name" value="Glyoxalase/Bleomycin resistance protein/Dihydroxybiphenyl dioxygenase"/>
    <property type="match status" value="1"/>
</dbReference>
<evidence type="ECO:0000313" key="2">
    <source>
        <dbReference type="EMBL" id="SDD13309.1"/>
    </source>
</evidence>
<dbReference type="PROSITE" id="PS51819">
    <property type="entry name" value="VOC"/>
    <property type="match status" value="1"/>
</dbReference>
<dbReference type="InterPro" id="IPR037523">
    <property type="entry name" value="VOC_core"/>
</dbReference>